<dbReference type="SMART" id="SM00829">
    <property type="entry name" value="PKS_ER"/>
    <property type="match status" value="1"/>
</dbReference>
<comment type="similarity">
    <text evidence="5">Belongs to the zinc-containing alcohol dehydrogenase family.</text>
</comment>
<dbReference type="SUPFAM" id="SSF50129">
    <property type="entry name" value="GroES-like"/>
    <property type="match status" value="1"/>
</dbReference>
<dbReference type="InterPro" id="IPR020843">
    <property type="entry name" value="ER"/>
</dbReference>
<dbReference type="PANTHER" id="PTHR43401">
    <property type="entry name" value="L-THREONINE 3-DEHYDROGENASE"/>
    <property type="match status" value="1"/>
</dbReference>
<protein>
    <submittedName>
        <fullName evidence="7">Galactitol-1-phosphate 5-dehydrogenase</fullName>
    </submittedName>
</protein>
<organism evidence="7 8">
    <name type="scientific">Amycolatopsis deserti</name>
    <dbReference type="NCBI Taxonomy" id="185696"/>
    <lineage>
        <taxon>Bacteria</taxon>
        <taxon>Bacillati</taxon>
        <taxon>Actinomycetota</taxon>
        <taxon>Actinomycetes</taxon>
        <taxon>Pseudonocardiales</taxon>
        <taxon>Pseudonocardiaceae</taxon>
        <taxon>Amycolatopsis</taxon>
    </lineage>
</organism>
<keyword evidence="4" id="KW-0560">Oxidoreductase</keyword>
<evidence type="ECO:0000259" key="6">
    <source>
        <dbReference type="SMART" id="SM00829"/>
    </source>
</evidence>
<keyword evidence="2 5" id="KW-0479">Metal-binding</keyword>
<dbReference type="RefSeq" id="WP_191243668.1">
    <property type="nucleotide sequence ID" value="NZ_BNAU01000001.1"/>
</dbReference>
<proteinExistence type="inferred from homology"/>
<comment type="cofactor">
    <cofactor evidence="1 5">
        <name>Zn(2+)</name>
        <dbReference type="ChEBI" id="CHEBI:29105"/>
    </cofactor>
</comment>
<dbReference type="InterPro" id="IPR002328">
    <property type="entry name" value="ADH_Zn_CS"/>
</dbReference>
<dbReference type="SUPFAM" id="SSF51735">
    <property type="entry name" value="NAD(P)-binding Rossmann-fold domains"/>
    <property type="match status" value="1"/>
</dbReference>
<dbReference type="InterPro" id="IPR013154">
    <property type="entry name" value="ADH-like_N"/>
</dbReference>
<evidence type="ECO:0000256" key="3">
    <source>
        <dbReference type="ARBA" id="ARBA00022833"/>
    </source>
</evidence>
<dbReference type="PROSITE" id="PS00059">
    <property type="entry name" value="ADH_ZINC"/>
    <property type="match status" value="1"/>
</dbReference>
<evidence type="ECO:0000256" key="1">
    <source>
        <dbReference type="ARBA" id="ARBA00001947"/>
    </source>
</evidence>
<comment type="caution">
    <text evidence="7">The sequence shown here is derived from an EMBL/GenBank/DDBJ whole genome shotgun (WGS) entry which is preliminary data.</text>
</comment>
<dbReference type="Gene3D" id="3.90.180.10">
    <property type="entry name" value="Medium-chain alcohol dehydrogenases, catalytic domain"/>
    <property type="match status" value="1"/>
</dbReference>
<evidence type="ECO:0000256" key="4">
    <source>
        <dbReference type="ARBA" id="ARBA00023002"/>
    </source>
</evidence>
<dbReference type="InterPro" id="IPR013149">
    <property type="entry name" value="ADH-like_C"/>
</dbReference>
<dbReference type="InterPro" id="IPR050129">
    <property type="entry name" value="Zn_alcohol_dh"/>
</dbReference>
<reference evidence="8" key="1">
    <citation type="journal article" date="2019" name="Int. J. Syst. Evol. Microbiol.">
        <title>The Global Catalogue of Microorganisms (GCM) 10K type strain sequencing project: providing services to taxonomists for standard genome sequencing and annotation.</title>
        <authorList>
            <consortium name="The Broad Institute Genomics Platform"/>
            <consortium name="The Broad Institute Genome Sequencing Center for Infectious Disease"/>
            <person name="Wu L."/>
            <person name="Ma J."/>
        </authorList>
    </citation>
    <scope>NUCLEOTIDE SEQUENCE [LARGE SCALE GENOMIC DNA]</scope>
    <source>
        <strain evidence="8">CGMCC 4.7677</strain>
    </source>
</reference>
<dbReference type="Pfam" id="PF08240">
    <property type="entry name" value="ADH_N"/>
    <property type="match status" value="1"/>
</dbReference>
<keyword evidence="8" id="KW-1185">Reference proteome</keyword>
<feature type="domain" description="Enoyl reductase (ER)" evidence="6">
    <location>
        <begin position="10"/>
        <end position="346"/>
    </location>
</feature>
<gene>
    <name evidence="7" type="primary">adh</name>
    <name evidence="7" type="ORF">GCM10017786_14960</name>
</gene>
<dbReference type="EMBL" id="BNAU01000001">
    <property type="protein sequence ID" value="GHE84327.1"/>
    <property type="molecule type" value="Genomic_DNA"/>
</dbReference>
<dbReference type="Proteomes" id="UP000605897">
    <property type="component" value="Unassembled WGS sequence"/>
</dbReference>
<dbReference type="PANTHER" id="PTHR43401:SF2">
    <property type="entry name" value="L-THREONINE 3-DEHYDROGENASE"/>
    <property type="match status" value="1"/>
</dbReference>
<dbReference type="InterPro" id="IPR011032">
    <property type="entry name" value="GroES-like_sf"/>
</dbReference>
<evidence type="ECO:0000313" key="8">
    <source>
        <dbReference type="Proteomes" id="UP000605897"/>
    </source>
</evidence>
<sequence length="352" mass="36062">MKAAVFEAPGRIAVTEVADPVCGDHDIIIDVDYCGICGSDLHSYVEGAFVEPGQIMGHEFSGTVSVVGAAVTGISTGTAVTARPLSHCGTCPRCLEGLGNLCEVTLTSSVAYGLPGAFAERVRIPNAVAGENVFPLPAGLGRAAAACVEPMAVALRLAKSAKPTSADTAVVIGLGSIGLNTVQMLRALGAGQVIGIDLSPARLDLAARLGATHIVNAREQDTLAAVQALTGAGVGGVGARADIVVEASGVPALLSQAVGMTRAGGRLRIAALYESEVTLDMNQTVQKEMDISGSFAYDREFPEVLEILQEGRAVAEPLITHTFPLEDINEAFSVQLAKDSSVKVLVAAQSSS</sequence>
<dbReference type="Gene3D" id="3.40.50.720">
    <property type="entry name" value="NAD(P)-binding Rossmann-like Domain"/>
    <property type="match status" value="1"/>
</dbReference>
<evidence type="ECO:0000256" key="5">
    <source>
        <dbReference type="RuleBase" id="RU361277"/>
    </source>
</evidence>
<name>A0ABQ3IKX8_9PSEU</name>
<accession>A0ABQ3IKX8</accession>
<evidence type="ECO:0000256" key="2">
    <source>
        <dbReference type="ARBA" id="ARBA00022723"/>
    </source>
</evidence>
<dbReference type="Pfam" id="PF00107">
    <property type="entry name" value="ADH_zinc_N"/>
    <property type="match status" value="1"/>
</dbReference>
<dbReference type="InterPro" id="IPR036291">
    <property type="entry name" value="NAD(P)-bd_dom_sf"/>
</dbReference>
<evidence type="ECO:0000313" key="7">
    <source>
        <dbReference type="EMBL" id="GHE84327.1"/>
    </source>
</evidence>
<keyword evidence="3 5" id="KW-0862">Zinc</keyword>